<dbReference type="GO" id="GO:0009986">
    <property type="term" value="C:cell surface"/>
    <property type="evidence" value="ECO:0007669"/>
    <property type="project" value="UniProtKB-SubCell"/>
</dbReference>
<evidence type="ECO:0000256" key="1">
    <source>
        <dbReference type="ARBA" id="ARBA00004241"/>
    </source>
</evidence>
<feature type="domain" description="Trimeric autotransporter adhesin YadA-like stalk" evidence="13">
    <location>
        <begin position="497"/>
        <end position="536"/>
    </location>
</feature>
<evidence type="ECO:0000259" key="13">
    <source>
        <dbReference type="Pfam" id="PF05662"/>
    </source>
</evidence>
<evidence type="ECO:0000259" key="12">
    <source>
        <dbReference type="Pfam" id="PF05658"/>
    </source>
</evidence>
<evidence type="ECO:0000256" key="9">
    <source>
        <dbReference type="ARBA" id="ARBA00023136"/>
    </source>
</evidence>
<dbReference type="InterPro" id="IPR011049">
    <property type="entry name" value="Serralysin-like_metalloprot_C"/>
</dbReference>
<evidence type="ECO:0008006" key="17">
    <source>
        <dbReference type="Google" id="ProtNLM"/>
    </source>
</evidence>
<evidence type="ECO:0000256" key="5">
    <source>
        <dbReference type="ARBA" id="ARBA00022452"/>
    </source>
</evidence>
<dbReference type="Gene3D" id="1.20.5.170">
    <property type="match status" value="2"/>
</dbReference>
<dbReference type="InterPro" id="IPR045584">
    <property type="entry name" value="Pilin-like"/>
</dbReference>
<dbReference type="Gene3D" id="3.30.1300.30">
    <property type="entry name" value="GSPII I/J protein-like"/>
    <property type="match status" value="1"/>
</dbReference>
<feature type="domain" description="Trimeric autotransporter adhesin YadA-like head" evidence="12">
    <location>
        <begin position="212"/>
        <end position="236"/>
    </location>
</feature>
<evidence type="ECO:0000256" key="4">
    <source>
        <dbReference type="ARBA" id="ARBA00022448"/>
    </source>
</evidence>
<evidence type="ECO:0000256" key="10">
    <source>
        <dbReference type="ARBA" id="ARBA00023237"/>
    </source>
</evidence>
<evidence type="ECO:0000256" key="8">
    <source>
        <dbReference type="ARBA" id="ARBA00022927"/>
    </source>
</evidence>
<comment type="similarity">
    <text evidence="3">Belongs to the autotransporter-2 (AT-2) (TC 1.B.40) family.</text>
</comment>
<feature type="domain" description="Trimeric autotransporter adhesin YadA-like stalk" evidence="13">
    <location>
        <begin position="862"/>
        <end position="893"/>
    </location>
</feature>
<feature type="domain" description="Trimeric autotransporter adhesin YadA-like stalk" evidence="13">
    <location>
        <begin position="154"/>
        <end position="196"/>
    </location>
</feature>
<dbReference type="Pfam" id="PF05658">
    <property type="entry name" value="YadA_head"/>
    <property type="match status" value="8"/>
</dbReference>
<protein>
    <recommendedName>
        <fullName evidence="17">Autotransporter adhesin</fullName>
    </recommendedName>
</protein>
<proteinExistence type="inferred from homology"/>
<dbReference type="KEGG" id="pacs:FAZ98_06400"/>
<feature type="domain" description="Trimeric autotransporter adhesin YadA-like stalk" evidence="13">
    <location>
        <begin position="574"/>
        <end position="610"/>
    </location>
</feature>
<feature type="domain" description="Trimeric autotransporter adhesin YadA-like head" evidence="12">
    <location>
        <begin position="394"/>
        <end position="415"/>
    </location>
</feature>
<accession>A0A7Z2GH98</accession>
<dbReference type="EMBL" id="CP046913">
    <property type="protein sequence ID" value="QGZ61390.1"/>
    <property type="molecule type" value="Genomic_DNA"/>
</dbReference>
<dbReference type="RefSeq" id="WP_158949825.1">
    <property type="nucleotide sequence ID" value="NZ_CP046913.1"/>
</dbReference>
<keyword evidence="5" id="KW-1134">Transmembrane beta strand</keyword>
<dbReference type="GO" id="GO:0015031">
    <property type="term" value="P:protein transport"/>
    <property type="evidence" value="ECO:0007669"/>
    <property type="project" value="UniProtKB-KW"/>
</dbReference>
<evidence type="ECO:0000256" key="6">
    <source>
        <dbReference type="ARBA" id="ARBA00022692"/>
    </source>
</evidence>
<keyword evidence="8" id="KW-0653">Protein transport</keyword>
<organism evidence="15 16">
    <name type="scientific">Paraburkholderia acidisoli</name>
    <dbReference type="NCBI Taxonomy" id="2571748"/>
    <lineage>
        <taxon>Bacteria</taxon>
        <taxon>Pseudomonadati</taxon>
        <taxon>Pseudomonadota</taxon>
        <taxon>Betaproteobacteria</taxon>
        <taxon>Burkholderiales</taxon>
        <taxon>Burkholderiaceae</taxon>
        <taxon>Paraburkholderia</taxon>
    </lineage>
</organism>
<name>A0A7Z2GH98_9BURK</name>
<feature type="domain" description="Trimeric autotransporter adhesin YadA-like head" evidence="12">
    <location>
        <begin position="798"/>
        <end position="824"/>
    </location>
</feature>
<keyword evidence="10" id="KW-0998">Cell outer membrane</keyword>
<dbReference type="InterPro" id="IPR005594">
    <property type="entry name" value="YadA_C"/>
</dbReference>
<feature type="domain" description="ESPR" evidence="14">
    <location>
        <begin position="1"/>
        <end position="48"/>
    </location>
</feature>
<feature type="domain" description="Trimeric autotransporter adhesin YadA-like head" evidence="12">
    <location>
        <begin position="315"/>
        <end position="341"/>
    </location>
</feature>
<feature type="domain" description="Trimeric autotransporter adhesin YadA-like head" evidence="12">
    <location>
        <begin position="290"/>
        <end position="313"/>
    </location>
</feature>
<dbReference type="Proteomes" id="UP000433577">
    <property type="component" value="Chromosome 1"/>
</dbReference>
<comment type="subcellular location">
    <subcellularLocation>
        <location evidence="2">Cell outer membrane</location>
    </subcellularLocation>
    <subcellularLocation>
        <location evidence="1">Cell surface</location>
    </subcellularLocation>
</comment>
<dbReference type="SUPFAM" id="SSF54523">
    <property type="entry name" value="Pili subunits"/>
    <property type="match status" value="1"/>
</dbReference>
<keyword evidence="6" id="KW-0812">Transmembrane</keyword>
<feature type="domain" description="Trimeric autotransporter adhesin YadA-like stalk" evidence="13">
    <location>
        <begin position="1004"/>
        <end position="1036"/>
    </location>
</feature>
<dbReference type="Pfam" id="PF03895">
    <property type="entry name" value="YadA_anchor"/>
    <property type="match status" value="1"/>
</dbReference>
<dbReference type="InterPro" id="IPR008640">
    <property type="entry name" value="Adhesin_Head_dom"/>
</dbReference>
<dbReference type="Pfam" id="PF05662">
    <property type="entry name" value="YadA_stalk"/>
    <property type="match status" value="7"/>
</dbReference>
<keyword evidence="4" id="KW-0813">Transport</keyword>
<feature type="domain" description="Trimeric autotransporter adhesin YadA-like head" evidence="12">
    <location>
        <begin position="417"/>
        <end position="443"/>
    </location>
</feature>
<dbReference type="Pfam" id="PF13018">
    <property type="entry name" value="ESPR"/>
    <property type="match status" value="1"/>
</dbReference>
<evidence type="ECO:0000313" key="15">
    <source>
        <dbReference type="EMBL" id="QGZ61390.1"/>
    </source>
</evidence>
<dbReference type="GO" id="GO:0009279">
    <property type="term" value="C:cell outer membrane"/>
    <property type="evidence" value="ECO:0007669"/>
    <property type="project" value="UniProtKB-SubCell"/>
</dbReference>
<keyword evidence="16" id="KW-1185">Reference proteome</keyword>
<feature type="domain" description="Trimeric autotransporter adhesin YadA-like C-terminal membrane anchor" evidence="11">
    <location>
        <begin position="1178"/>
        <end position="1236"/>
    </location>
</feature>
<feature type="domain" description="Trimeric autotransporter adhesin YadA-like stalk" evidence="13">
    <location>
        <begin position="693"/>
        <end position="716"/>
    </location>
</feature>
<feature type="domain" description="Trimeric autotransporter adhesin YadA-like head" evidence="12">
    <location>
        <begin position="1085"/>
        <end position="1109"/>
    </location>
</feature>
<evidence type="ECO:0000256" key="2">
    <source>
        <dbReference type="ARBA" id="ARBA00004442"/>
    </source>
</evidence>
<dbReference type="CDD" id="cd12820">
    <property type="entry name" value="LbR_YadA-like"/>
    <property type="match status" value="1"/>
</dbReference>
<dbReference type="SUPFAM" id="SSF101967">
    <property type="entry name" value="Adhesin YadA, collagen-binding domain"/>
    <property type="match status" value="6"/>
</dbReference>
<dbReference type="InterPro" id="IPR024973">
    <property type="entry name" value="ESPR"/>
</dbReference>
<evidence type="ECO:0000256" key="7">
    <source>
        <dbReference type="ARBA" id="ARBA00022729"/>
    </source>
</evidence>
<keyword evidence="9" id="KW-0472">Membrane</keyword>
<evidence type="ECO:0000259" key="14">
    <source>
        <dbReference type="Pfam" id="PF13018"/>
    </source>
</evidence>
<evidence type="ECO:0000259" key="11">
    <source>
        <dbReference type="Pfam" id="PF03895"/>
    </source>
</evidence>
<evidence type="ECO:0000256" key="3">
    <source>
        <dbReference type="ARBA" id="ARBA00005848"/>
    </source>
</evidence>
<dbReference type="AlphaFoldDB" id="A0A7Z2GH98"/>
<sequence length="1236" mass="119909">MNRSYRSVWNHGSQTWVAAPETSKARSKSARCIALLATGAAGIAASLAPAMVAAATPGTVGKGSLQLCSGASGYAWGNSGGNEALDCSTDGKGTTDGMTFSLNNAGDGKGGYGFGASTARVTGYQNGTLALKGASIMVYGPTTFDSVVTMSNQKIVQLAPGLLAASSTEAVNGSQLYATNENVTNLSNTINNFINKGVKYFHVNSTGADSSATGVNGTAIGTAALASGTNSVSIGSTSTAAGQSSVVLSSNAKALGDWSEAMGNGAIANKLGDMALGASSNASGGGTVNQYATAVGTNATASAAGTVAVGSNAGATGGYATAIGSAARASGPSAIALGQSANSSSTNAIAIGNQANATGFNSAALGASAQTLSNGDAAFGTNAYANGTGAASSAAAMGYAATASGTSASAIGGNSKASAAKATALGQAAQATGANSTALGQGAQALAASSIALGEGSVANTTGVATANGVIGGTTYTYAGGAPVGVVSVGTTTAARQITNVAAGQVTAASTDVINGSQLFATNSKVTQNTTDISSLDSEITNINGQMTDVVKYDSSAHTTVTLGGVGSPAVALTNLKPGELSASSTDAVNGAQLYGVSQTVTNVSTDITKIHNTLVTSGWGAQAQSSDPTAFKMGGYIMDANGNVSNPSVLYVPNTIGTANAHIVLDPGQGNSNYFVDPTDRSSGALPRGTVISNVADGILDTDATNVGQVEDLISKKSGVSDLHVSSPMLLKATGGVGAAAPGSGVDLTDADGGAYRTAAYYSQVRGATNAVGSSAPTDMARANAAGSIAIGSNTEANGGGSVALGIQSLANANDSVALGSGSVANQDNTVSVGSNGTSQRLVVNPDGSVSTIQSQLNTRRIVNMAAGQDDTDAVNVSQLRSVAGALGGGAGINAAGAFIAPSYAVGGTTVNTVGDAIANLDNRVTQNTADIAALNNGIAASDSTAVQASSPRVLAAARPLLAAGDTADTATDANAVHYDSNAHDTVTLASTAGGNVKLSGLQDGSLDAASTDAVTGKQLYATNQQVATINQMVQNIATTGSTAVAVNSDSGPAAASGASAFAAGGGAVATGASSTAIGDKANASATNSVAIGANSIANRDNAVSVGAEGAERQIVNVKAGTSGTDAVNLNQMNSAMTQQSNVFNQQISSLQSSINTVSKNAYAGVAAAMAMPNLTPSGPGRTVVAAGGGYYKGGSAAAVGVTYRSTSMHWLMNGAVSVTSTGDAGVRAQVGYEF</sequence>
<gene>
    <name evidence="15" type="ORF">FAZ98_06400</name>
</gene>
<feature type="domain" description="Trimeric autotransporter adhesin YadA-like stalk" evidence="13">
    <location>
        <begin position="1115"/>
        <end position="1154"/>
    </location>
</feature>
<dbReference type="InterPro" id="IPR008635">
    <property type="entry name" value="Coiled_stalk_dom"/>
</dbReference>
<keyword evidence="7" id="KW-0732">Signal</keyword>
<feature type="domain" description="Trimeric autotransporter adhesin YadA-like head" evidence="12">
    <location>
        <begin position="344"/>
        <end position="369"/>
    </location>
</feature>
<evidence type="ECO:0000313" key="16">
    <source>
        <dbReference type="Proteomes" id="UP000433577"/>
    </source>
</evidence>
<reference evidence="15 16" key="1">
    <citation type="submission" date="2019-12" db="EMBL/GenBank/DDBJ databases">
        <title>Paraburkholderia acidiphila 7Q-K02 sp. nov and Paraburkholderia acidisoli DHF22 sp. nov., two strains isolated from forest soil.</title>
        <authorList>
            <person name="Gao Z."/>
            <person name="Qiu L."/>
        </authorList>
    </citation>
    <scope>NUCLEOTIDE SEQUENCE [LARGE SCALE GENOMIC DNA]</scope>
    <source>
        <strain evidence="15 16">DHF22</strain>
    </source>
</reference>
<dbReference type="OrthoDB" id="1632057at2"/>
<dbReference type="Gene3D" id="2.150.10.10">
    <property type="entry name" value="Serralysin-like metalloprotease, C-terminal"/>
    <property type="match status" value="6"/>
</dbReference>